<evidence type="ECO:0000313" key="2">
    <source>
        <dbReference type="EMBL" id="CAL1399925.1"/>
    </source>
</evidence>
<sequence>MEAPGSGEEEQVTGDPSQWSRERTPGATEGEGSESRHPYSEGASITKKDLFKIIEDQDEAIEILKREVQTLKKGEGVVHSPASRKRERTAEMEGDSDQPRRPTSMWHPNDHAGSDFEGLDGWTLRRLP</sequence>
<feature type="region of interest" description="Disordered" evidence="1">
    <location>
        <begin position="71"/>
        <end position="128"/>
    </location>
</feature>
<dbReference type="EMBL" id="OZ034820">
    <property type="protein sequence ID" value="CAL1399925.1"/>
    <property type="molecule type" value="Genomic_DNA"/>
</dbReference>
<reference evidence="2 3" key="1">
    <citation type="submission" date="2024-04" db="EMBL/GenBank/DDBJ databases">
        <authorList>
            <person name="Fracassetti M."/>
        </authorList>
    </citation>
    <scope>NUCLEOTIDE SEQUENCE [LARGE SCALE GENOMIC DNA]</scope>
</reference>
<evidence type="ECO:0000313" key="3">
    <source>
        <dbReference type="Proteomes" id="UP001497516"/>
    </source>
</evidence>
<dbReference type="Proteomes" id="UP001497516">
    <property type="component" value="Chromosome 7"/>
</dbReference>
<gene>
    <name evidence="2" type="ORF">LTRI10_LOCUS40088</name>
</gene>
<proteinExistence type="predicted"/>
<feature type="region of interest" description="Disordered" evidence="1">
    <location>
        <begin position="1"/>
        <end position="46"/>
    </location>
</feature>
<dbReference type="AlphaFoldDB" id="A0AAV2FQP8"/>
<name>A0AAV2FQP8_9ROSI</name>
<keyword evidence="3" id="KW-1185">Reference proteome</keyword>
<protein>
    <submittedName>
        <fullName evidence="2">Uncharacterized protein</fullName>
    </submittedName>
</protein>
<organism evidence="2 3">
    <name type="scientific">Linum trigynum</name>
    <dbReference type="NCBI Taxonomy" id="586398"/>
    <lineage>
        <taxon>Eukaryota</taxon>
        <taxon>Viridiplantae</taxon>
        <taxon>Streptophyta</taxon>
        <taxon>Embryophyta</taxon>
        <taxon>Tracheophyta</taxon>
        <taxon>Spermatophyta</taxon>
        <taxon>Magnoliopsida</taxon>
        <taxon>eudicotyledons</taxon>
        <taxon>Gunneridae</taxon>
        <taxon>Pentapetalae</taxon>
        <taxon>rosids</taxon>
        <taxon>fabids</taxon>
        <taxon>Malpighiales</taxon>
        <taxon>Linaceae</taxon>
        <taxon>Linum</taxon>
    </lineage>
</organism>
<accession>A0AAV2FQP8</accession>
<evidence type="ECO:0000256" key="1">
    <source>
        <dbReference type="SAM" id="MobiDB-lite"/>
    </source>
</evidence>